<dbReference type="AlphaFoldDB" id="A0A8H6M1I8"/>
<dbReference type="Proteomes" id="UP000521943">
    <property type="component" value="Unassembled WGS sequence"/>
</dbReference>
<dbReference type="Gene3D" id="3.80.10.10">
    <property type="entry name" value="Ribonuclease Inhibitor"/>
    <property type="match status" value="1"/>
</dbReference>
<accession>A0A8H6M1I8</accession>
<keyword evidence="2" id="KW-1185">Reference proteome</keyword>
<protein>
    <recommendedName>
        <fullName evidence="3">F-box domain-containing protein</fullName>
    </recommendedName>
</protein>
<evidence type="ECO:0000313" key="2">
    <source>
        <dbReference type="Proteomes" id="UP000521943"/>
    </source>
</evidence>
<comment type="caution">
    <text evidence="1">The sequence shown here is derived from an EMBL/GenBank/DDBJ whole genome shotgun (WGS) entry which is preliminary data.</text>
</comment>
<proteinExistence type="predicted"/>
<organism evidence="1 2">
    <name type="scientific">Ephemerocybe angulata</name>
    <dbReference type="NCBI Taxonomy" id="980116"/>
    <lineage>
        <taxon>Eukaryota</taxon>
        <taxon>Fungi</taxon>
        <taxon>Dikarya</taxon>
        <taxon>Basidiomycota</taxon>
        <taxon>Agaricomycotina</taxon>
        <taxon>Agaricomycetes</taxon>
        <taxon>Agaricomycetidae</taxon>
        <taxon>Agaricales</taxon>
        <taxon>Agaricineae</taxon>
        <taxon>Psathyrellaceae</taxon>
        <taxon>Ephemerocybe</taxon>
    </lineage>
</organism>
<dbReference type="InterPro" id="IPR036047">
    <property type="entry name" value="F-box-like_dom_sf"/>
</dbReference>
<dbReference type="SUPFAM" id="SSF81383">
    <property type="entry name" value="F-box domain"/>
    <property type="match status" value="1"/>
</dbReference>
<reference evidence="1 2" key="1">
    <citation type="submission" date="2020-07" db="EMBL/GenBank/DDBJ databases">
        <title>Comparative genomics of pyrophilous fungi reveals a link between fire events and developmental genes.</title>
        <authorList>
            <consortium name="DOE Joint Genome Institute"/>
            <person name="Steindorff A.S."/>
            <person name="Carver A."/>
            <person name="Calhoun S."/>
            <person name="Stillman K."/>
            <person name="Liu H."/>
            <person name="Lipzen A."/>
            <person name="Pangilinan J."/>
            <person name="Labutti K."/>
            <person name="Bruns T.D."/>
            <person name="Grigoriev I.V."/>
        </authorList>
    </citation>
    <scope>NUCLEOTIDE SEQUENCE [LARGE SCALE GENOMIC DNA]</scope>
    <source>
        <strain evidence="1 2">CBS 144469</strain>
    </source>
</reference>
<evidence type="ECO:0008006" key="3">
    <source>
        <dbReference type="Google" id="ProtNLM"/>
    </source>
</evidence>
<dbReference type="EMBL" id="JACGCI010000046">
    <property type="protein sequence ID" value="KAF6752043.1"/>
    <property type="molecule type" value="Genomic_DNA"/>
</dbReference>
<name>A0A8H6M1I8_9AGAR</name>
<dbReference type="OrthoDB" id="3139566at2759"/>
<sequence>MSDLDDDVDLINNAKALALKSRSADSRPLDLPPELLVEIFAHSVSGENAVTPYLLGKICREWRALVFDSCSLWRVLELKLKPDHDTQLSLLEEWVSRAGILPLTVTICYPTSAGPSEPSKHAGLLKPILSLPSTRVSSLWLSDLPWGFFFAVSAANPVGSWPTLSHLHLSSFDTDQDADGAAVDIFGELPALRSVSIEDLYVLQIILPWSQLLHLRLEGIFPHELSGALERATNLLTLSVFRIYPSAAEPLPCTHRTLQRLTFSNDTNTQSALFNSLRLPGLTNLALQLGHQKYLMSNGKERPLKFEIYPFLSDSGCQLTDLSIDNAALTEPQIIACLSILPTLRTLRLSNNKWYDEEEGDFFPMGPDLLRFMTSSSRAQQPILPGLEQLTFVGSRVAFSPDVVIEFLRSRWGGPGALSERSTISLQTVVFNLTGLAWAHLSDQQDLVVGEWKGRGFSVDIQ</sequence>
<evidence type="ECO:0000313" key="1">
    <source>
        <dbReference type="EMBL" id="KAF6752043.1"/>
    </source>
</evidence>
<gene>
    <name evidence="1" type="ORF">DFP72DRAFT_905918</name>
</gene>
<dbReference type="InterPro" id="IPR032675">
    <property type="entry name" value="LRR_dom_sf"/>
</dbReference>
<dbReference type="SUPFAM" id="SSF52047">
    <property type="entry name" value="RNI-like"/>
    <property type="match status" value="1"/>
</dbReference>